<dbReference type="AlphaFoldDB" id="A0A2Z4IEV1"/>
<evidence type="ECO:0000313" key="3">
    <source>
        <dbReference type="Proteomes" id="UP000248688"/>
    </source>
</evidence>
<dbReference type="SMART" id="SM00850">
    <property type="entry name" value="LytTR"/>
    <property type="match status" value="1"/>
</dbReference>
<dbReference type="Gene3D" id="2.40.50.1020">
    <property type="entry name" value="LytTr DNA-binding domain"/>
    <property type="match status" value="1"/>
</dbReference>
<sequence length="138" mass="16003">MGEVIYHHGTAMSKKNSNLENHHSEHEDLLIKDALFVRDKGCLRRVKFKNVLWLKGDGNYTTLVTKDKVYSLRNILKEFEAILPEEEFVRIHKSYLVRLDRITTISPKEVTIEQERVPVGRTYYQKLIHGINKLGAGA</sequence>
<dbReference type="RefSeq" id="WP_112782428.1">
    <property type="nucleotide sequence ID" value="NZ_CP030041.1"/>
</dbReference>
<dbReference type="PANTHER" id="PTHR37299:SF1">
    <property type="entry name" value="STAGE 0 SPORULATION PROTEIN A HOMOLOG"/>
    <property type="match status" value="1"/>
</dbReference>
<dbReference type="GO" id="GO:0000156">
    <property type="term" value="F:phosphorelay response regulator activity"/>
    <property type="evidence" value="ECO:0007669"/>
    <property type="project" value="InterPro"/>
</dbReference>
<gene>
    <name evidence="2" type="ORF">DN752_02020</name>
</gene>
<proteinExistence type="predicted"/>
<dbReference type="OrthoDB" id="1646880at2"/>
<dbReference type="PANTHER" id="PTHR37299">
    <property type="entry name" value="TRANSCRIPTIONAL REGULATOR-RELATED"/>
    <property type="match status" value="1"/>
</dbReference>
<dbReference type="InterPro" id="IPR046947">
    <property type="entry name" value="LytR-like"/>
</dbReference>
<feature type="domain" description="HTH LytTR-type" evidence="1">
    <location>
        <begin position="46"/>
        <end position="133"/>
    </location>
</feature>
<dbReference type="EMBL" id="CP030041">
    <property type="protein sequence ID" value="AWW29008.1"/>
    <property type="molecule type" value="Genomic_DNA"/>
</dbReference>
<evidence type="ECO:0000313" key="2">
    <source>
        <dbReference type="EMBL" id="AWW29008.1"/>
    </source>
</evidence>
<protein>
    <submittedName>
        <fullName evidence="2">LytTR family transcriptional regulator</fullName>
    </submittedName>
</protein>
<accession>A0A2Z4IEV1</accession>
<dbReference type="Pfam" id="PF04397">
    <property type="entry name" value="LytTR"/>
    <property type="match status" value="1"/>
</dbReference>
<dbReference type="InterPro" id="IPR007492">
    <property type="entry name" value="LytTR_DNA-bd_dom"/>
</dbReference>
<dbReference type="GO" id="GO:0003677">
    <property type="term" value="F:DNA binding"/>
    <property type="evidence" value="ECO:0007669"/>
    <property type="project" value="InterPro"/>
</dbReference>
<dbReference type="KEGG" id="est:DN752_02020"/>
<keyword evidence="3" id="KW-1185">Reference proteome</keyword>
<reference evidence="2 3" key="1">
    <citation type="submission" date="2018-06" db="EMBL/GenBank/DDBJ databases">
        <title>Echinicola strongylocentroti sp. nov., isolated from a sea urchin Strongylocentrotus intermedius.</title>
        <authorList>
            <person name="Bae S.S."/>
        </authorList>
    </citation>
    <scope>NUCLEOTIDE SEQUENCE [LARGE SCALE GENOMIC DNA]</scope>
    <source>
        <strain evidence="2 3">MEBiC08714</strain>
    </source>
</reference>
<evidence type="ECO:0000259" key="1">
    <source>
        <dbReference type="PROSITE" id="PS50930"/>
    </source>
</evidence>
<dbReference type="Proteomes" id="UP000248688">
    <property type="component" value="Chromosome"/>
</dbReference>
<organism evidence="2 3">
    <name type="scientific">Echinicola strongylocentroti</name>
    <dbReference type="NCBI Taxonomy" id="1795355"/>
    <lineage>
        <taxon>Bacteria</taxon>
        <taxon>Pseudomonadati</taxon>
        <taxon>Bacteroidota</taxon>
        <taxon>Cytophagia</taxon>
        <taxon>Cytophagales</taxon>
        <taxon>Cyclobacteriaceae</taxon>
        <taxon>Echinicola</taxon>
    </lineage>
</organism>
<dbReference type="PROSITE" id="PS50930">
    <property type="entry name" value="HTH_LYTTR"/>
    <property type="match status" value="1"/>
</dbReference>
<name>A0A2Z4IEV1_9BACT</name>